<comment type="caution">
    <text evidence="2">The sequence shown here is derived from an EMBL/GenBank/DDBJ whole genome shotgun (WGS) entry which is preliminary data.</text>
</comment>
<sequence length="59" mass="6007">MVLLTAAHPAALRRARGRAALRALGGLLAGRAGVPGRRGARPTWGPPARVAPHHLTATG</sequence>
<evidence type="ECO:0000256" key="1">
    <source>
        <dbReference type="SAM" id="MobiDB-lite"/>
    </source>
</evidence>
<dbReference type="RefSeq" id="WP_276106904.1">
    <property type="nucleotide sequence ID" value="NZ_JARJBB010000001.1"/>
</dbReference>
<protein>
    <submittedName>
        <fullName evidence="2">Uncharacterized protein</fullName>
    </submittedName>
</protein>
<proteinExistence type="predicted"/>
<dbReference type="Proteomes" id="UP001221150">
    <property type="component" value="Unassembled WGS sequence"/>
</dbReference>
<feature type="region of interest" description="Disordered" evidence="1">
    <location>
        <begin position="35"/>
        <end position="59"/>
    </location>
</feature>
<organism evidence="2 3">
    <name type="scientific">Streptomyces tropicalis</name>
    <dbReference type="NCBI Taxonomy" id="3034234"/>
    <lineage>
        <taxon>Bacteria</taxon>
        <taxon>Bacillati</taxon>
        <taxon>Actinomycetota</taxon>
        <taxon>Actinomycetes</taxon>
        <taxon>Kitasatosporales</taxon>
        <taxon>Streptomycetaceae</taxon>
        <taxon>Streptomyces</taxon>
    </lineage>
</organism>
<reference evidence="2 3" key="1">
    <citation type="submission" date="2023-03" db="EMBL/GenBank/DDBJ databases">
        <title>Draft genome sequence of Streptomyces sp. K1PA1 isolated from peat swamp forest in Thailand.</title>
        <authorList>
            <person name="Klaysubun C."/>
            <person name="Duangmal K."/>
        </authorList>
    </citation>
    <scope>NUCLEOTIDE SEQUENCE [LARGE SCALE GENOMIC DNA]</scope>
    <source>
        <strain evidence="2 3">K1PA1</strain>
    </source>
</reference>
<evidence type="ECO:0000313" key="3">
    <source>
        <dbReference type="Proteomes" id="UP001221150"/>
    </source>
</evidence>
<evidence type="ECO:0000313" key="2">
    <source>
        <dbReference type="EMBL" id="MDF3297365.1"/>
    </source>
</evidence>
<keyword evidence="3" id="KW-1185">Reference proteome</keyword>
<name>A0ABT6A0L4_9ACTN</name>
<accession>A0ABT6A0L4</accession>
<dbReference type="EMBL" id="JARJBB010000001">
    <property type="protein sequence ID" value="MDF3297365.1"/>
    <property type="molecule type" value="Genomic_DNA"/>
</dbReference>
<gene>
    <name evidence="2" type="ORF">P3H78_01715</name>
</gene>